<dbReference type="EMBL" id="JAKJPO010000003">
    <property type="protein sequence ID" value="MCF7221734.1"/>
    <property type="molecule type" value="Genomic_DNA"/>
</dbReference>
<dbReference type="Proteomes" id="UP001430796">
    <property type="component" value="Unassembled WGS sequence"/>
</dbReference>
<gene>
    <name evidence="2" type="ORF">L3V18_08030</name>
</gene>
<evidence type="ECO:0000313" key="3">
    <source>
        <dbReference type="Proteomes" id="UP001430796"/>
    </source>
</evidence>
<organism evidence="2 3">
    <name type="scientific">Marilutibacter chinensis</name>
    <dbReference type="NCBI Taxonomy" id="2912247"/>
    <lineage>
        <taxon>Bacteria</taxon>
        <taxon>Pseudomonadati</taxon>
        <taxon>Pseudomonadota</taxon>
        <taxon>Gammaproteobacteria</taxon>
        <taxon>Lysobacterales</taxon>
        <taxon>Lysobacteraceae</taxon>
        <taxon>Marilutibacter</taxon>
    </lineage>
</organism>
<keyword evidence="3" id="KW-1185">Reference proteome</keyword>
<feature type="chain" id="PRO_5046073359" evidence="1">
    <location>
        <begin position="33"/>
        <end position="214"/>
    </location>
</feature>
<sequence length="214" mass="22283">MRPLIRPFAVSTLCTLGLAIALFSAATHPAAATPPPGPDTRAMMEAWGVDPAVLAGNGAALLRNAPDPAVDTLFQAVHHSLQDEREARALCALFDPGGDRSLEGLNRAAATLGDDSRQRLANAVVLVLMTSAQGSPQPFDIEVARQTLKAAAVRAAFLNDGFTTALNSDSARARCRAVGQLTAALEDRPQAERAAVTRLLLSEGLAMLAATPSP</sequence>
<comment type="caution">
    <text evidence="2">The sequence shown here is derived from an EMBL/GenBank/DDBJ whole genome shotgun (WGS) entry which is preliminary data.</text>
</comment>
<reference evidence="2" key="1">
    <citation type="submission" date="2022-01" db="EMBL/GenBank/DDBJ databases">
        <title>Lysobacter chinensis sp. nov., a bacterium isolated from cow dung compost.</title>
        <authorList>
            <person name="Liu Y."/>
        </authorList>
    </citation>
    <scope>NUCLEOTIDE SEQUENCE</scope>
    <source>
        <strain evidence="2">TLK-CK17</strain>
    </source>
</reference>
<keyword evidence="1" id="KW-0732">Signal</keyword>
<dbReference type="RefSeq" id="WP_237054146.1">
    <property type="nucleotide sequence ID" value="NZ_JAKJPO010000003.1"/>
</dbReference>
<name>A0ABS9HU30_9GAMM</name>
<accession>A0ABS9HU30</accession>
<protein>
    <submittedName>
        <fullName evidence="2">Uncharacterized protein</fullName>
    </submittedName>
</protein>
<proteinExistence type="predicted"/>
<feature type="signal peptide" evidence="1">
    <location>
        <begin position="1"/>
        <end position="32"/>
    </location>
</feature>
<evidence type="ECO:0000313" key="2">
    <source>
        <dbReference type="EMBL" id="MCF7221734.1"/>
    </source>
</evidence>
<reference evidence="2" key="2">
    <citation type="submission" date="2022-01" db="EMBL/GenBank/DDBJ databases">
        <authorList>
            <person name="Zhou L.Y."/>
        </authorList>
    </citation>
    <scope>NUCLEOTIDE SEQUENCE</scope>
    <source>
        <strain evidence="2">TLK-CK17</strain>
    </source>
</reference>
<evidence type="ECO:0000256" key="1">
    <source>
        <dbReference type="SAM" id="SignalP"/>
    </source>
</evidence>